<dbReference type="EC" id="3.1.1.-" evidence="7"/>
<dbReference type="InterPro" id="IPR007000">
    <property type="entry name" value="PLipase_B-like"/>
</dbReference>
<keyword evidence="5 7" id="KW-0443">Lipid metabolism</keyword>
<keyword evidence="4 7" id="KW-0442">Lipid degradation</keyword>
<evidence type="ECO:0000256" key="1">
    <source>
        <dbReference type="ARBA" id="ARBA00007835"/>
    </source>
</evidence>
<evidence type="ECO:0000256" key="7">
    <source>
        <dbReference type="RuleBase" id="RU364138"/>
    </source>
</evidence>
<gene>
    <name evidence="8" type="ORF">DdX_01514</name>
</gene>
<evidence type="ECO:0000256" key="5">
    <source>
        <dbReference type="ARBA" id="ARBA00023098"/>
    </source>
</evidence>
<protein>
    <recommendedName>
        <fullName evidence="7">Phospholipase B-like</fullName>
        <ecNumber evidence="7">3.1.1.-</ecNumber>
    </recommendedName>
</protein>
<comment type="caution">
    <text evidence="8">The sequence shown here is derived from an EMBL/GenBank/DDBJ whole genome shotgun (WGS) entry which is preliminary data.</text>
</comment>
<evidence type="ECO:0000313" key="9">
    <source>
        <dbReference type="Proteomes" id="UP001201812"/>
    </source>
</evidence>
<evidence type="ECO:0000256" key="2">
    <source>
        <dbReference type="ARBA" id="ARBA00022729"/>
    </source>
</evidence>
<keyword evidence="6" id="KW-0325">Glycoprotein</keyword>
<dbReference type="EMBL" id="JAKKPZ010000001">
    <property type="protein sequence ID" value="KAI1729282.1"/>
    <property type="molecule type" value="Genomic_DNA"/>
</dbReference>
<evidence type="ECO:0000256" key="6">
    <source>
        <dbReference type="ARBA" id="ARBA00023180"/>
    </source>
</evidence>
<dbReference type="Gene3D" id="3.60.60.30">
    <property type="match status" value="1"/>
</dbReference>
<organism evidence="8 9">
    <name type="scientific">Ditylenchus destructor</name>
    <dbReference type="NCBI Taxonomy" id="166010"/>
    <lineage>
        <taxon>Eukaryota</taxon>
        <taxon>Metazoa</taxon>
        <taxon>Ecdysozoa</taxon>
        <taxon>Nematoda</taxon>
        <taxon>Chromadorea</taxon>
        <taxon>Rhabditida</taxon>
        <taxon>Tylenchina</taxon>
        <taxon>Tylenchomorpha</taxon>
        <taxon>Sphaerularioidea</taxon>
        <taxon>Anguinidae</taxon>
        <taxon>Anguininae</taxon>
        <taxon>Ditylenchus</taxon>
    </lineage>
</organism>
<comment type="similarity">
    <text evidence="1 7">Belongs to the phospholipase B-like family.</text>
</comment>
<evidence type="ECO:0000256" key="4">
    <source>
        <dbReference type="ARBA" id="ARBA00022963"/>
    </source>
</evidence>
<evidence type="ECO:0000256" key="3">
    <source>
        <dbReference type="ARBA" id="ARBA00022801"/>
    </source>
</evidence>
<evidence type="ECO:0000313" key="8">
    <source>
        <dbReference type="EMBL" id="KAI1729282.1"/>
    </source>
</evidence>
<keyword evidence="2" id="KW-0732">Signal</keyword>
<proteinExistence type="inferred from homology"/>
<sequence>MTTNMRNSVVAPAIRPTLLRQVFLLAVISTLRMEHYKGTNYENFKKLRIHAVGGPTYDPLPPFDWRTTNIVAKHAGQPLLWNFRPFITEWETSVEVDL</sequence>
<comment type="function">
    <text evidence="7">Putative phospholipase.</text>
</comment>
<keyword evidence="3 7" id="KW-0378">Hydrolase</keyword>
<dbReference type="AlphaFoldDB" id="A0AAD4NFR8"/>
<dbReference type="Proteomes" id="UP001201812">
    <property type="component" value="Unassembled WGS sequence"/>
</dbReference>
<name>A0AAD4NFR8_9BILA</name>
<dbReference type="GO" id="GO:0004620">
    <property type="term" value="F:phospholipase activity"/>
    <property type="evidence" value="ECO:0007669"/>
    <property type="project" value="InterPro"/>
</dbReference>
<accession>A0AAD4NFR8</accession>
<dbReference type="Pfam" id="PF04916">
    <property type="entry name" value="Phospholip_B"/>
    <property type="match status" value="1"/>
</dbReference>
<reference evidence="8" key="1">
    <citation type="submission" date="2022-01" db="EMBL/GenBank/DDBJ databases">
        <title>Genome Sequence Resource for Two Populations of Ditylenchus destructor, the Migratory Endoparasitic Phytonematode.</title>
        <authorList>
            <person name="Zhang H."/>
            <person name="Lin R."/>
            <person name="Xie B."/>
        </authorList>
    </citation>
    <scope>NUCLEOTIDE SEQUENCE</scope>
    <source>
        <strain evidence="8">BazhouSP</strain>
    </source>
</reference>
<keyword evidence="9" id="KW-1185">Reference proteome</keyword>
<dbReference type="GO" id="GO:0016042">
    <property type="term" value="P:lipid catabolic process"/>
    <property type="evidence" value="ECO:0007669"/>
    <property type="project" value="UniProtKB-KW"/>
</dbReference>